<protein>
    <recommendedName>
        <fullName evidence="2">BTB domain-containing protein</fullName>
    </recommendedName>
</protein>
<dbReference type="Pfam" id="PF00651">
    <property type="entry name" value="BTB"/>
    <property type="match status" value="1"/>
</dbReference>
<evidence type="ECO:0000313" key="4">
    <source>
        <dbReference type="Proteomes" id="UP001311915"/>
    </source>
</evidence>
<evidence type="ECO:0000259" key="2">
    <source>
        <dbReference type="PROSITE" id="PS50097"/>
    </source>
</evidence>
<dbReference type="Proteomes" id="UP001311915">
    <property type="component" value="Unassembled WGS sequence"/>
</dbReference>
<dbReference type="InterPro" id="IPR011333">
    <property type="entry name" value="SKP1/BTB/POZ_sf"/>
</dbReference>
<comment type="pathway">
    <text evidence="1">Protein modification; protein ubiquitination.</text>
</comment>
<dbReference type="PROSITE" id="PS50097">
    <property type="entry name" value="BTB"/>
    <property type="match status" value="1"/>
</dbReference>
<dbReference type="Gene3D" id="3.30.710.10">
    <property type="entry name" value="Potassium Channel Kv1.1, Chain A"/>
    <property type="match status" value="1"/>
</dbReference>
<dbReference type="PANTHER" id="PTHR32370">
    <property type="entry name" value="OS12G0117600 PROTEIN"/>
    <property type="match status" value="1"/>
</dbReference>
<dbReference type="InterPro" id="IPR000210">
    <property type="entry name" value="BTB/POZ_dom"/>
</dbReference>
<proteinExistence type="predicted"/>
<sequence>MSTKKKELLSSTTKRTSEWIFSQEIPSDVTVNAGGISFTLHKFPLVSKSGYIRKLVSEYNDADVSTIEIPDIPGGGEAFEFAPKFCYGINFEMSTENIALLRYVAEYLEMTEDYAVANLVGRTEACFTRKYKEEKSNFQKNRVAT</sequence>
<dbReference type="InterPro" id="IPR043454">
    <property type="entry name" value="NPH3/RPT2-like"/>
</dbReference>
<dbReference type="AlphaFoldDB" id="A0AAV9KHL5"/>
<evidence type="ECO:0000256" key="1">
    <source>
        <dbReference type="ARBA" id="ARBA00004906"/>
    </source>
</evidence>
<organism evidence="3 4">
    <name type="scientific">Solanum pinnatisectum</name>
    <name type="common">tansyleaf nightshade</name>
    <dbReference type="NCBI Taxonomy" id="50273"/>
    <lineage>
        <taxon>Eukaryota</taxon>
        <taxon>Viridiplantae</taxon>
        <taxon>Streptophyta</taxon>
        <taxon>Embryophyta</taxon>
        <taxon>Tracheophyta</taxon>
        <taxon>Spermatophyta</taxon>
        <taxon>Magnoliopsida</taxon>
        <taxon>eudicotyledons</taxon>
        <taxon>Gunneridae</taxon>
        <taxon>Pentapetalae</taxon>
        <taxon>asterids</taxon>
        <taxon>lamiids</taxon>
        <taxon>Solanales</taxon>
        <taxon>Solanaceae</taxon>
        <taxon>Solanoideae</taxon>
        <taxon>Solaneae</taxon>
        <taxon>Solanum</taxon>
    </lineage>
</organism>
<dbReference type="SUPFAM" id="SSF54695">
    <property type="entry name" value="POZ domain"/>
    <property type="match status" value="1"/>
</dbReference>
<dbReference type="EMBL" id="JAWPEI010000011">
    <property type="protein sequence ID" value="KAK4712110.1"/>
    <property type="molecule type" value="Genomic_DNA"/>
</dbReference>
<feature type="domain" description="BTB" evidence="2">
    <location>
        <begin position="27"/>
        <end position="95"/>
    </location>
</feature>
<accession>A0AAV9KHL5</accession>
<dbReference type="SMART" id="SM00225">
    <property type="entry name" value="BTB"/>
    <property type="match status" value="1"/>
</dbReference>
<reference evidence="3 4" key="1">
    <citation type="submission" date="2023-10" db="EMBL/GenBank/DDBJ databases">
        <title>Genome-Wide Identification Analysis in wild type Solanum Pinnatisectum Reveals Some Genes Defensing Phytophthora Infestans.</title>
        <authorList>
            <person name="Sun C."/>
        </authorList>
    </citation>
    <scope>NUCLEOTIDE SEQUENCE [LARGE SCALE GENOMIC DNA]</scope>
    <source>
        <strain evidence="3">LQN</strain>
        <tissue evidence="3">Leaf</tissue>
    </source>
</reference>
<name>A0AAV9KHL5_9SOLN</name>
<keyword evidence="4" id="KW-1185">Reference proteome</keyword>
<comment type="caution">
    <text evidence="3">The sequence shown here is derived from an EMBL/GenBank/DDBJ whole genome shotgun (WGS) entry which is preliminary data.</text>
</comment>
<gene>
    <name evidence="3" type="ORF">R3W88_006623</name>
</gene>
<evidence type="ECO:0000313" key="3">
    <source>
        <dbReference type="EMBL" id="KAK4712110.1"/>
    </source>
</evidence>